<keyword evidence="3 8" id="KW-0540">Nuclease</keyword>
<dbReference type="EC" id="3.1.4.1" evidence="8"/>
<dbReference type="InterPro" id="IPR049132">
    <property type="entry name" value="FAN1-like_euk"/>
</dbReference>
<dbReference type="AlphaFoldDB" id="A0AAN7VFR9"/>
<evidence type="ECO:0000259" key="9">
    <source>
        <dbReference type="SMART" id="SM00990"/>
    </source>
</evidence>
<dbReference type="GO" id="GO:0046872">
    <property type="term" value="F:metal ion binding"/>
    <property type="evidence" value="ECO:0007669"/>
    <property type="project" value="UniProtKB-KW"/>
</dbReference>
<dbReference type="PANTHER" id="PTHR15749">
    <property type="entry name" value="FANCONI-ASSOCIATED NUCLEASE 1"/>
    <property type="match status" value="1"/>
</dbReference>
<dbReference type="GO" id="GO:0017108">
    <property type="term" value="F:5'-flap endonuclease activity"/>
    <property type="evidence" value="ECO:0007669"/>
    <property type="project" value="TreeGrafter"/>
</dbReference>
<comment type="subcellular location">
    <subcellularLocation>
        <location evidence="8">Nucleus</location>
    </subcellularLocation>
</comment>
<comment type="function">
    <text evidence="8">Nuclease required for the repair of DNA interstrand cross-links (ICL). Acts as a 5'-3' exonuclease that anchors at a cut end of DNA and cleaves DNA successively at every third nucleotide, allowing to excise an ICL from one strand through flanking incisions.</text>
</comment>
<organism evidence="10 11">
    <name type="scientific">Pyrocoelia pectoralis</name>
    <dbReference type="NCBI Taxonomy" id="417401"/>
    <lineage>
        <taxon>Eukaryota</taxon>
        <taxon>Metazoa</taxon>
        <taxon>Ecdysozoa</taxon>
        <taxon>Arthropoda</taxon>
        <taxon>Hexapoda</taxon>
        <taxon>Insecta</taxon>
        <taxon>Pterygota</taxon>
        <taxon>Neoptera</taxon>
        <taxon>Endopterygota</taxon>
        <taxon>Coleoptera</taxon>
        <taxon>Polyphaga</taxon>
        <taxon>Elateriformia</taxon>
        <taxon>Elateroidea</taxon>
        <taxon>Lampyridae</taxon>
        <taxon>Lampyrinae</taxon>
        <taxon>Pyrocoelia</taxon>
    </lineage>
</organism>
<keyword evidence="7 8" id="KW-0464">Manganese</keyword>
<dbReference type="Pfam" id="PF08774">
    <property type="entry name" value="VRR_NUC"/>
    <property type="match status" value="1"/>
</dbReference>
<dbReference type="CDD" id="cd22326">
    <property type="entry name" value="FAN1-like"/>
    <property type="match status" value="1"/>
</dbReference>
<protein>
    <recommendedName>
        <fullName evidence="8">Fanconi-associated nuclease</fullName>
        <ecNumber evidence="8">3.1.4.1</ecNumber>
    </recommendedName>
</protein>
<dbReference type="Gene3D" id="3.40.1350.10">
    <property type="match status" value="1"/>
</dbReference>
<sequence>MPRRTISDSTKYKQTSISSYFGSNSKIQTLKQVKKKIGQRQQVEKIVFSESDTEDFKITHKKAADRSKSKGSKKKCVKPIIESDSSSDVEFISCIKSEISIESNVTNTGGVQILHSKEQHEMTNVDLSKTSPKISIGVYSPLKKDQNNIKLNESLQDGIMDETLGDLLVTFNDSLDIPNATIDVSALQEADGQICAKRHSEETYVGPASSTVAFDATPPNITLIKKSGLEHKEEIGSSIPLNVILKIIKFVVYHNRLQKLLVGNEAIMLNNFLQLPRGEYIFVCLKLYTRMKKWYNILSFRTLIKLKLSDPEVMEMYECLREGGFVDTDYSSEPIDDLLLQLNVETLRELCREFKIPFAKLNKTDLVDKLLNNCNKQSTLTMKSSIRDLLTVAIKNKMGFCFKLNEDFIKILNKVHLLYSFTTNEYINTSDLYLFMSKIMDETIVMPEYSIDRSVEIFRSVDEFNSFQEAFQCYVSVLSAIDKKDLALTYQLCCIAYEQLKDIVERNIVDNRPSYLQKFTPGHKYTKALWNGIPYITKHYTESVCEWLIFLLDQHLFCQFLRGLWFSHLIMLQYTHLKKHHEATETLIAALKDTSLKKIHRMDINKRAEKIKKSKMHKISRIKFGEISSVQPIPIEKLPWREIDSQAFRSEVSGQKRNYYKKVDNGLEIYTVEGVALKYYKDYFDLNGIHCESSLLVTSFCVFFWDIIYDQTIPCVFISEIQSYPLDLYCSEFYTNRKNKIDKRLLQILHSWTDTDMYKFICDVWEKSSHRKSLIAWSVVDKPRHLFDMILCIGRIKVTKIFEHFLEDFGGYRSGLPDLFLWNTEEKKCKFVEVKGENDHLSAKQECWLDFLRSIGADVEVCHQKKFGQKYKKNLVLW</sequence>
<keyword evidence="5 8" id="KW-0378">Hydrolase</keyword>
<evidence type="ECO:0000256" key="7">
    <source>
        <dbReference type="ARBA" id="ARBA00023211"/>
    </source>
</evidence>
<dbReference type="InterPro" id="IPR049126">
    <property type="entry name" value="FAN1-like_TPR"/>
</dbReference>
<dbReference type="EMBL" id="JAVRBK010000002">
    <property type="protein sequence ID" value="KAK5647415.1"/>
    <property type="molecule type" value="Genomic_DNA"/>
</dbReference>
<keyword evidence="8" id="KW-0227">DNA damage</keyword>
<dbReference type="Pfam" id="PF21170">
    <property type="entry name" value="FAN1_TPR"/>
    <property type="match status" value="1"/>
</dbReference>
<feature type="domain" description="VRR-NUC" evidence="9">
    <location>
        <begin position="752"/>
        <end position="866"/>
    </location>
</feature>
<evidence type="ECO:0000313" key="10">
    <source>
        <dbReference type="EMBL" id="KAK5647415.1"/>
    </source>
</evidence>
<dbReference type="InterPro" id="IPR033315">
    <property type="entry name" value="Fan1-like"/>
</dbReference>
<evidence type="ECO:0000256" key="4">
    <source>
        <dbReference type="ARBA" id="ARBA00022723"/>
    </source>
</evidence>
<keyword evidence="4 8" id="KW-0479">Metal-binding</keyword>
<keyword evidence="6 8" id="KW-0460">Magnesium</keyword>
<reference evidence="10 11" key="1">
    <citation type="journal article" date="2024" name="Insects">
        <title>An Improved Chromosome-Level Genome Assembly of the Firefly Pyrocoelia pectoralis.</title>
        <authorList>
            <person name="Fu X."/>
            <person name="Meyer-Rochow V.B."/>
            <person name="Ballantyne L."/>
            <person name="Zhu X."/>
        </authorList>
    </citation>
    <scope>NUCLEOTIDE SEQUENCE [LARGE SCALE GENOMIC DNA]</scope>
    <source>
        <strain evidence="10">XCY_ONT2</strain>
    </source>
</reference>
<evidence type="ECO:0000256" key="1">
    <source>
        <dbReference type="ARBA" id="ARBA00000983"/>
    </source>
</evidence>
<keyword evidence="11" id="KW-1185">Reference proteome</keyword>
<accession>A0AAN7VFR9</accession>
<dbReference type="GO" id="GO:0008409">
    <property type="term" value="F:5'-3' exonuclease activity"/>
    <property type="evidence" value="ECO:0007669"/>
    <property type="project" value="TreeGrafter"/>
</dbReference>
<dbReference type="SMART" id="SM00990">
    <property type="entry name" value="VRR_NUC"/>
    <property type="match status" value="1"/>
</dbReference>
<gene>
    <name evidence="10" type="ORF">RI129_002307</name>
</gene>
<dbReference type="GO" id="GO:0036297">
    <property type="term" value="P:interstrand cross-link repair"/>
    <property type="evidence" value="ECO:0007669"/>
    <property type="project" value="InterPro"/>
</dbReference>
<comment type="caution">
    <text evidence="10">The sequence shown here is derived from an EMBL/GenBank/DDBJ whole genome shotgun (WGS) entry which is preliminary data.</text>
</comment>
<comment type="similarity">
    <text evidence="2 8">Belongs to the FAN1 family.</text>
</comment>
<evidence type="ECO:0000256" key="8">
    <source>
        <dbReference type="RuleBase" id="RU365033"/>
    </source>
</evidence>
<evidence type="ECO:0000313" key="11">
    <source>
        <dbReference type="Proteomes" id="UP001329430"/>
    </source>
</evidence>
<comment type="cofactor">
    <cofactor evidence="8">
        <name>Mg(2+)</name>
        <dbReference type="ChEBI" id="CHEBI:18420"/>
    </cofactor>
    <cofactor evidence="8">
        <name>Mn(2+)</name>
        <dbReference type="ChEBI" id="CHEBI:29035"/>
    </cofactor>
</comment>
<dbReference type="GO" id="GO:0004528">
    <property type="term" value="F:phosphodiesterase I activity"/>
    <property type="evidence" value="ECO:0007669"/>
    <property type="project" value="UniProtKB-EC"/>
</dbReference>
<keyword evidence="8" id="KW-0539">Nucleus</keyword>
<evidence type="ECO:0000256" key="2">
    <source>
        <dbReference type="ARBA" id="ARBA00005533"/>
    </source>
</evidence>
<name>A0AAN7VFR9_9COLE</name>
<evidence type="ECO:0000256" key="5">
    <source>
        <dbReference type="ARBA" id="ARBA00022801"/>
    </source>
</evidence>
<proteinExistence type="inferred from homology"/>
<dbReference type="PANTHER" id="PTHR15749:SF4">
    <property type="entry name" value="FANCONI-ASSOCIATED NUCLEASE 1"/>
    <property type="match status" value="1"/>
</dbReference>
<dbReference type="GO" id="GO:0005634">
    <property type="term" value="C:nucleus"/>
    <property type="evidence" value="ECO:0007669"/>
    <property type="project" value="UniProtKB-SubCell"/>
</dbReference>
<evidence type="ECO:0000256" key="3">
    <source>
        <dbReference type="ARBA" id="ARBA00022722"/>
    </source>
</evidence>
<evidence type="ECO:0000256" key="6">
    <source>
        <dbReference type="ARBA" id="ARBA00022842"/>
    </source>
</evidence>
<dbReference type="Proteomes" id="UP001329430">
    <property type="component" value="Chromosome 2"/>
</dbReference>
<dbReference type="InterPro" id="IPR011856">
    <property type="entry name" value="tRNA_endonuc-like_dom_sf"/>
</dbReference>
<dbReference type="GO" id="GO:0070336">
    <property type="term" value="F:flap-structured DNA binding"/>
    <property type="evidence" value="ECO:0007669"/>
    <property type="project" value="TreeGrafter"/>
</dbReference>
<comment type="catalytic activity">
    <reaction evidence="1 8">
        <text>Hydrolytically removes 5'-nucleotides successively from the 3'-hydroxy termini of 3'-hydroxy-terminated oligonucleotides.</text>
        <dbReference type="EC" id="3.1.4.1"/>
    </reaction>
</comment>
<keyword evidence="8" id="KW-0234">DNA repair</keyword>
<dbReference type="InterPro" id="IPR014883">
    <property type="entry name" value="VRR_NUC"/>
</dbReference>